<evidence type="ECO:0000313" key="6">
    <source>
        <dbReference type="EMBL" id="MTH54829.1"/>
    </source>
</evidence>
<dbReference type="Proteomes" id="UP000434639">
    <property type="component" value="Unassembled WGS sequence"/>
</dbReference>
<dbReference type="GO" id="GO:1990281">
    <property type="term" value="C:efflux pump complex"/>
    <property type="evidence" value="ECO:0007669"/>
    <property type="project" value="TreeGrafter"/>
</dbReference>
<evidence type="ECO:0000313" key="7">
    <source>
        <dbReference type="Proteomes" id="UP000434639"/>
    </source>
</evidence>
<proteinExistence type="predicted"/>
<dbReference type="Gene3D" id="2.40.30.170">
    <property type="match status" value="1"/>
</dbReference>
<feature type="chain" id="PRO_5039606337" evidence="2">
    <location>
        <begin position="28"/>
        <end position="301"/>
    </location>
</feature>
<evidence type="ECO:0000259" key="5">
    <source>
        <dbReference type="Pfam" id="PF26002"/>
    </source>
</evidence>
<dbReference type="GO" id="GO:0015562">
    <property type="term" value="F:efflux transmembrane transporter activity"/>
    <property type="evidence" value="ECO:0007669"/>
    <property type="project" value="TreeGrafter"/>
</dbReference>
<keyword evidence="7" id="KW-1185">Reference proteome</keyword>
<dbReference type="PANTHER" id="PTHR30469">
    <property type="entry name" value="MULTIDRUG RESISTANCE PROTEIN MDTA"/>
    <property type="match status" value="1"/>
</dbReference>
<dbReference type="OrthoDB" id="2023301at2"/>
<sequence>MSVKKKKNKTKWVIGLTIGLVVMGAAAAPLFMPPGQAAYKKVTVENGSLSSYYTFSGIVEAKERETVRTEKAMQVEEVKVAKGDAVKKEDVLLTTSAGEEITSPIDGEVSSLAAEEDGQIMAGGELLEIVNYNDLQTSMKVDEYDLKSVAEGQKVDVTISALDKTVKGEVSSISKEAVNENGVAYFTAVIDLKENKDIRAGMSAEAKIQNERAADVPSLPMDAVLFDGNDHPYVLVQAKEGQPERKYIKTGINDGVHVEVKEGLTDGDTVVIQSEEQPAAPGGFMPPRPGGMAPSGTQGGQ</sequence>
<organism evidence="6 7">
    <name type="scientific">Metabacillus mangrovi</name>
    <dbReference type="NCBI Taxonomy" id="1491830"/>
    <lineage>
        <taxon>Bacteria</taxon>
        <taxon>Bacillati</taxon>
        <taxon>Bacillota</taxon>
        <taxon>Bacilli</taxon>
        <taxon>Bacillales</taxon>
        <taxon>Bacillaceae</taxon>
        <taxon>Metabacillus</taxon>
    </lineage>
</organism>
<dbReference type="AlphaFoldDB" id="A0A7X2S706"/>
<dbReference type="PANTHER" id="PTHR30469:SF33">
    <property type="entry name" value="SLR1207 PROTEIN"/>
    <property type="match status" value="1"/>
</dbReference>
<comment type="caution">
    <text evidence="6">The sequence shown here is derived from an EMBL/GenBank/DDBJ whole genome shotgun (WGS) entry which is preliminary data.</text>
</comment>
<dbReference type="Pfam" id="PF25967">
    <property type="entry name" value="RND-MFP_C"/>
    <property type="match status" value="1"/>
</dbReference>
<dbReference type="Gene3D" id="2.40.420.20">
    <property type="match status" value="1"/>
</dbReference>
<dbReference type="EMBL" id="WMIB01000019">
    <property type="protein sequence ID" value="MTH54829.1"/>
    <property type="molecule type" value="Genomic_DNA"/>
</dbReference>
<evidence type="ECO:0000259" key="3">
    <source>
        <dbReference type="Pfam" id="PF00364"/>
    </source>
</evidence>
<dbReference type="InterPro" id="IPR058982">
    <property type="entry name" value="Beta-barrel_AprE"/>
</dbReference>
<keyword evidence="2" id="KW-0732">Signal</keyword>
<reference evidence="6 7" key="1">
    <citation type="journal article" date="2017" name="Int. J. Syst. Evol. Microbiol.">
        <title>Bacillus mangrovi sp. nov., isolated from a sediment sample from a mangrove forest.</title>
        <authorList>
            <person name="Gupta V."/>
            <person name="Singh P.K."/>
            <person name="Korpole S."/>
            <person name="Tanuku N.R.S."/>
            <person name="Pinnaka A.K."/>
        </authorList>
    </citation>
    <scope>NUCLEOTIDE SEQUENCE [LARGE SCALE GENOMIC DNA]</scope>
    <source>
        <strain evidence="6 7">KCTC 33872</strain>
    </source>
</reference>
<evidence type="ECO:0000259" key="4">
    <source>
        <dbReference type="Pfam" id="PF25967"/>
    </source>
</evidence>
<dbReference type="RefSeq" id="WP_155113341.1">
    <property type="nucleotide sequence ID" value="NZ_WMIB01000019.1"/>
</dbReference>
<feature type="domain" description="AprE-like beta-barrel" evidence="5">
    <location>
        <begin position="137"/>
        <end position="210"/>
    </location>
</feature>
<dbReference type="SUPFAM" id="SSF51230">
    <property type="entry name" value="Single hybrid motif"/>
    <property type="match status" value="1"/>
</dbReference>
<dbReference type="Pfam" id="PF26002">
    <property type="entry name" value="Beta-barrel_AprE"/>
    <property type="match status" value="1"/>
</dbReference>
<feature type="region of interest" description="Disordered" evidence="1">
    <location>
        <begin position="275"/>
        <end position="301"/>
    </location>
</feature>
<dbReference type="InterPro" id="IPR058627">
    <property type="entry name" value="MdtA-like_C"/>
</dbReference>
<feature type="domain" description="Lipoyl-binding" evidence="3">
    <location>
        <begin position="73"/>
        <end position="129"/>
    </location>
</feature>
<accession>A0A7X2S706</accession>
<dbReference type="Pfam" id="PF00364">
    <property type="entry name" value="Biotin_lipoyl"/>
    <property type="match status" value="1"/>
</dbReference>
<feature type="signal peptide" evidence="2">
    <location>
        <begin position="1"/>
        <end position="27"/>
    </location>
</feature>
<protein>
    <submittedName>
        <fullName evidence="6">HlyD family efflux transporter periplasmic adaptor subunit</fullName>
    </submittedName>
</protein>
<dbReference type="Gene3D" id="2.40.50.100">
    <property type="match status" value="1"/>
</dbReference>
<evidence type="ECO:0000256" key="1">
    <source>
        <dbReference type="SAM" id="MobiDB-lite"/>
    </source>
</evidence>
<gene>
    <name evidence="6" type="ORF">GKZ89_15610</name>
</gene>
<dbReference type="InterPro" id="IPR011053">
    <property type="entry name" value="Single_hybrid_motif"/>
</dbReference>
<name>A0A7X2S706_9BACI</name>
<evidence type="ECO:0000256" key="2">
    <source>
        <dbReference type="SAM" id="SignalP"/>
    </source>
</evidence>
<feature type="domain" description="Multidrug resistance protein MdtA-like C-terminal permuted SH3" evidence="4">
    <location>
        <begin position="220"/>
        <end position="273"/>
    </location>
</feature>
<dbReference type="InterPro" id="IPR000089">
    <property type="entry name" value="Biotin_lipoyl"/>
</dbReference>